<dbReference type="PANTHER" id="PTHR46007:SF8">
    <property type="entry name" value="C2H2-TYPE DOMAIN-CONTAINING PROTEIN"/>
    <property type="match status" value="1"/>
</dbReference>
<evidence type="ECO:0000313" key="3">
    <source>
        <dbReference type="RefSeq" id="XP_030378326.1"/>
    </source>
</evidence>
<name>A0A6J2TNX6_DROLE</name>
<reference evidence="3" key="1">
    <citation type="submission" date="2025-08" db="UniProtKB">
        <authorList>
            <consortium name="RefSeq"/>
        </authorList>
    </citation>
    <scope>IDENTIFICATION</scope>
    <source>
        <strain evidence="3">11010-0011.00</strain>
        <tissue evidence="3">Whole body</tissue>
    </source>
</reference>
<protein>
    <submittedName>
        <fullName evidence="3">Uncharacterized protein DDB_G0283357</fullName>
    </submittedName>
</protein>
<dbReference type="RefSeq" id="XP_030378326.1">
    <property type="nucleotide sequence ID" value="XM_030522466.1"/>
</dbReference>
<dbReference type="InterPro" id="IPR051647">
    <property type="entry name" value="Mediator_comp_sub12"/>
</dbReference>
<feature type="compositionally biased region" description="Basic and acidic residues" evidence="1">
    <location>
        <begin position="383"/>
        <end position="393"/>
    </location>
</feature>
<feature type="compositionally biased region" description="Low complexity" evidence="1">
    <location>
        <begin position="273"/>
        <end position="294"/>
    </location>
</feature>
<sequence>MLDVLIYLCRDIRHKTAKLNGRLAWSGSAWLGLLSTSEVSGISGASTGGATTGGGGGGGSNNNHIYVNPHSYDSSTGGSISGSTAIMLPMPLQLVPDNNNGAGLATSSSCALSRQHTSTTLSTLNTYLFPCGADSAGTIGGGTFNGSTSCDLDSNFSQMVAGSEAGSSTFSAGGGGGGGVGGVGLSTGLGGFINKRRIRKLFGVGNGGGSSAGDNFGVAPYASALRRRSSHLVQFHTAAFAKKKQQQQQEQMEQRIATVASANAAFLERREQQQQQQQQQQQPLQPVHMLQQPQPKKKKPPGPPAQMRQQASRTMDQDPLMNRPRKNTPASGKKKETTRDYEKYPLKQLFIIDICATCNGDGGGSGGGGSGGDTSNGSTQLQQDDKLLDSDAA</sequence>
<dbReference type="GeneID" id="115626950"/>
<feature type="region of interest" description="Disordered" evidence="1">
    <location>
        <begin position="357"/>
        <end position="393"/>
    </location>
</feature>
<accession>A0A6J2TNX6</accession>
<keyword evidence="2" id="KW-1185">Reference proteome</keyword>
<dbReference type="PANTHER" id="PTHR46007">
    <property type="entry name" value="MEDIATOR OF RNA POLYMERASE II TRANSCRIPTION SUBUNIT 12"/>
    <property type="match status" value="1"/>
</dbReference>
<dbReference type="AlphaFoldDB" id="A0A6J2TNX6"/>
<dbReference type="OrthoDB" id="8065999at2759"/>
<feature type="compositionally biased region" description="Gly residues" evidence="1">
    <location>
        <begin position="360"/>
        <end position="374"/>
    </location>
</feature>
<evidence type="ECO:0000256" key="1">
    <source>
        <dbReference type="SAM" id="MobiDB-lite"/>
    </source>
</evidence>
<dbReference type="Proteomes" id="UP000504634">
    <property type="component" value="Unplaced"/>
</dbReference>
<dbReference type="GO" id="GO:0016592">
    <property type="term" value="C:mediator complex"/>
    <property type="evidence" value="ECO:0007669"/>
    <property type="project" value="TreeGrafter"/>
</dbReference>
<proteinExistence type="predicted"/>
<dbReference type="GO" id="GO:0045944">
    <property type="term" value="P:positive regulation of transcription by RNA polymerase II"/>
    <property type="evidence" value="ECO:0007669"/>
    <property type="project" value="TreeGrafter"/>
</dbReference>
<evidence type="ECO:0000313" key="2">
    <source>
        <dbReference type="Proteomes" id="UP000504634"/>
    </source>
</evidence>
<dbReference type="GO" id="GO:0003713">
    <property type="term" value="F:transcription coactivator activity"/>
    <property type="evidence" value="ECO:0007669"/>
    <property type="project" value="TreeGrafter"/>
</dbReference>
<feature type="region of interest" description="Disordered" evidence="1">
    <location>
        <begin position="268"/>
        <end position="341"/>
    </location>
</feature>
<organism evidence="2 3">
    <name type="scientific">Drosophila lebanonensis</name>
    <name type="common">Fruit fly</name>
    <name type="synonym">Scaptodrosophila lebanonensis</name>
    <dbReference type="NCBI Taxonomy" id="7225"/>
    <lineage>
        <taxon>Eukaryota</taxon>
        <taxon>Metazoa</taxon>
        <taxon>Ecdysozoa</taxon>
        <taxon>Arthropoda</taxon>
        <taxon>Hexapoda</taxon>
        <taxon>Insecta</taxon>
        <taxon>Pterygota</taxon>
        <taxon>Neoptera</taxon>
        <taxon>Endopterygota</taxon>
        <taxon>Diptera</taxon>
        <taxon>Brachycera</taxon>
        <taxon>Muscomorpha</taxon>
        <taxon>Ephydroidea</taxon>
        <taxon>Drosophilidae</taxon>
        <taxon>Scaptodrosophila</taxon>
    </lineage>
</organism>
<gene>
    <name evidence="3" type="primary">LOC115626950</name>
</gene>